<reference evidence="3 4" key="1">
    <citation type="journal article" date="2015" name="Stand. Genomic Sci.">
        <title>Genomic Encyclopedia of Bacterial and Archaeal Type Strains, Phase III: the genomes of soil and plant-associated and newly described type strains.</title>
        <authorList>
            <person name="Whitman W.B."/>
            <person name="Woyke T."/>
            <person name="Klenk H.P."/>
            <person name="Zhou Y."/>
            <person name="Lilburn T.G."/>
            <person name="Beck B.J."/>
            <person name="De Vos P."/>
            <person name="Vandamme P."/>
            <person name="Eisen J.A."/>
            <person name="Garrity G."/>
            <person name="Hugenholtz P."/>
            <person name="Kyrpides N.C."/>
        </authorList>
    </citation>
    <scope>NUCLEOTIDE SEQUENCE [LARGE SCALE GENOMIC DNA]</scope>
    <source>
        <strain evidence="3 4">CGMCC 1.7270</strain>
    </source>
</reference>
<dbReference type="Pfam" id="PF13583">
    <property type="entry name" value="Reprolysin_4"/>
    <property type="match status" value="1"/>
</dbReference>
<protein>
    <submittedName>
        <fullName evidence="3">Putative secreted protein (Por secretion system target)</fullName>
    </submittedName>
</protein>
<dbReference type="NCBIfam" id="TIGR04183">
    <property type="entry name" value="Por_Secre_tail"/>
    <property type="match status" value="1"/>
</dbReference>
<accession>V6RYA4</accession>
<dbReference type="Gene3D" id="3.40.390.10">
    <property type="entry name" value="Collagenase (Catalytic Domain)"/>
    <property type="match status" value="1"/>
</dbReference>
<evidence type="ECO:0000259" key="2">
    <source>
        <dbReference type="Pfam" id="PF18962"/>
    </source>
</evidence>
<evidence type="ECO:0000313" key="4">
    <source>
        <dbReference type="Proteomes" id="UP000319848"/>
    </source>
</evidence>
<dbReference type="AlphaFoldDB" id="V6RYA4"/>
<dbReference type="InterPro" id="IPR024079">
    <property type="entry name" value="MetalloPept_cat_dom_sf"/>
</dbReference>
<keyword evidence="4" id="KW-1185">Reference proteome</keyword>
<dbReference type="SUPFAM" id="SSF55486">
    <property type="entry name" value="Metalloproteases ('zincins'), catalytic domain"/>
    <property type="match status" value="1"/>
</dbReference>
<evidence type="ECO:0000313" key="3">
    <source>
        <dbReference type="EMBL" id="TWI08304.1"/>
    </source>
</evidence>
<comment type="caution">
    <text evidence="3">The sequence shown here is derived from an EMBL/GenBank/DDBJ whole genome shotgun (WGS) entry which is preliminary data.</text>
</comment>
<gene>
    <name evidence="3" type="ORF">IP98_02827</name>
</gene>
<evidence type="ECO:0000256" key="1">
    <source>
        <dbReference type="ARBA" id="ARBA00022729"/>
    </source>
</evidence>
<dbReference type="EMBL" id="VLKQ01000016">
    <property type="protein sequence ID" value="TWI08304.1"/>
    <property type="molecule type" value="Genomic_DNA"/>
</dbReference>
<dbReference type="Gene3D" id="2.60.40.10">
    <property type="entry name" value="Immunoglobulins"/>
    <property type="match status" value="1"/>
</dbReference>
<dbReference type="InterPro" id="IPR013783">
    <property type="entry name" value="Ig-like_fold"/>
</dbReference>
<dbReference type="STRING" id="1341154.FCR2A7T_20420"/>
<dbReference type="InterPro" id="IPR026444">
    <property type="entry name" value="Secre_tail"/>
</dbReference>
<organism evidence="3 4">
    <name type="scientific">Flavobacterium cauense R2A-7</name>
    <dbReference type="NCBI Taxonomy" id="1341154"/>
    <lineage>
        <taxon>Bacteria</taxon>
        <taxon>Pseudomonadati</taxon>
        <taxon>Bacteroidota</taxon>
        <taxon>Flavobacteriia</taxon>
        <taxon>Flavobacteriales</taxon>
        <taxon>Flavobacteriaceae</taxon>
        <taxon>Flavobacterium</taxon>
    </lineage>
</organism>
<dbReference type="Pfam" id="PF18962">
    <property type="entry name" value="Por_Secre_tail"/>
    <property type="match status" value="1"/>
</dbReference>
<sequence length="928" mass="98149">MKKNLLFATLAAFVMSAGYSQSDKFWSAHKGESSKITTDKGVARLTFPKKFDLYELNLSNIRQTLFSTQIANQKVIITLPNADGGLEQFEMYEASNFEADLQAQFPEIRAYSGKGITDKYATLKLSISPQGIQTMVFRTDKPNEFIEPYSADHTIYAVFKSQRDKSSLPWACSTEDKVMFDGITPQAKNAAGKSSASQLKTMRLAQSVTAEYSNYFGATSSAQVGLVLAAINNTLTRCNGVYEKDLALHLNLVAQSTNVIYYDPATDPYSAAATGSGGAWNAELQNTLSSSLTGPATSLAANNAAYDIGHLFGASGGGGNAGCIGCVCVNDTASTTDKNKGSGFTSPGDGIPMGDNFDIDYVVHEVGHQLGGNHTFSHASEGSGVNMEVGSGVTIMGYAGITSYDFVPHSIDAYHAATIDQIQTNLAGKTCPVTTSITANNATPVVSALTNYTIPKSTPFMLTGAATDANAGDALTYSWEQYDDVSGQTGANSGASATKASGPNWRSFAPTASPVRYFPTMSTILSGLTATPGLEVASEALSSVARTLNFRLTVRDNVPYSATAPIKVGQTNYGNMVVTVDATRGPLTVTSQNTDGISWNQGSTQTITWAVNSTNTSAGGANVDILLSTDNGATFSTVLVANTPNDGSQTITVPNIAAPFCRVMVKASGNIFFNVNVKNIAIGYTVTTTTTCTDYTRTFSPAQAMATGWTGYTIPAITDSYTISDANFRVVCTAARTNQVSFGLVKPGSGVVDVPVFDGPTSGCNNTKANLDAIFDDEGIAFDCNATATGANYIPQSALSSLDGMNSAGTWRLAAKSTVTTNTITSATLTLCHTDTVVTLATDSFGLQDFTIYPNPNNGNFNVQFTSNSSNEIKIGVHDLRGRLVLEKEYQNTGTFNQNVKLNGVQSGIYLVTVQDGDRRETKKIVIE</sequence>
<proteinExistence type="predicted"/>
<keyword evidence="1" id="KW-0732">Signal</keyword>
<dbReference type="GO" id="GO:0008237">
    <property type="term" value="F:metallopeptidase activity"/>
    <property type="evidence" value="ECO:0007669"/>
    <property type="project" value="InterPro"/>
</dbReference>
<dbReference type="Proteomes" id="UP000319848">
    <property type="component" value="Unassembled WGS sequence"/>
</dbReference>
<name>V6RYA4_9FLAO</name>
<dbReference type="OrthoDB" id="9792152at2"/>
<feature type="domain" description="Secretion system C-terminal sorting" evidence="2">
    <location>
        <begin position="852"/>
        <end position="927"/>
    </location>
</feature>
<dbReference type="RefSeq" id="WP_023571156.1">
    <property type="nucleotide sequence ID" value="NZ_AVBI01000018.1"/>
</dbReference>